<dbReference type="Proteomes" id="UP000801492">
    <property type="component" value="Unassembled WGS sequence"/>
</dbReference>
<accession>A0A8K0CVY3</accession>
<organism evidence="1 2">
    <name type="scientific">Ignelater luminosus</name>
    <name type="common">Cucubano</name>
    <name type="synonym">Pyrophorus luminosus</name>
    <dbReference type="NCBI Taxonomy" id="2038154"/>
    <lineage>
        <taxon>Eukaryota</taxon>
        <taxon>Metazoa</taxon>
        <taxon>Ecdysozoa</taxon>
        <taxon>Arthropoda</taxon>
        <taxon>Hexapoda</taxon>
        <taxon>Insecta</taxon>
        <taxon>Pterygota</taxon>
        <taxon>Neoptera</taxon>
        <taxon>Endopterygota</taxon>
        <taxon>Coleoptera</taxon>
        <taxon>Polyphaga</taxon>
        <taxon>Elateriformia</taxon>
        <taxon>Elateroidea</taxon>
        <taxon>Elateridae</taxon>
        <taxon>Agrypninae</taxon>
        <taxon>Pyrophorini</taxon>
        <taxon>Ignelater</taxon>
    </lineage>
</organism>
<name>A0A8K0CVY3_IGNLU</name>
<sequence length="90" mass="10317">MDSDDDVPLVGLVKWARPEKTTSFKPDIAKVIFDENLKRQVEHSIKLFDPMSKLINMLLSTRVSIADAAEEWLKLQLPEGFDEYLPSLKN</sequence>
<proteinExistence type="predicted"/>
<comment type="caution">
    <text evidence="1">The sequence shown here is derived from an EMBL/GenBank/DDBJ whole genome shotgun (WGS) entry which is preliminary data.</text>
</comment>
<protein>
    <submittedName>
        <fullName evidence="1">Uncharacterized protein</fullName>
    </submittedName>
</protein>
<gene>
    <name evidence="1" type="ORF">ILUMI_13869</name>
</gene>
<keyword evidence="2" id="KW-1185">Reference proteome</keyword>
<dbReference type="EMBL" id="VTPC01008820">
    <property type="protein sequence ID" value="KAF2892301.1"/>
    <property type="molecule type" value="Genomic_DNA"/>
</dbReference>
<feature type="non-terminal residue" evidence="1">
    <location>
        <position position="1"/>
    </location>
</feature>
<reference evidence="1" key="1">
    <citation type="submission" date="2019-08" db="EMBL/GenBank/DDBJ databases">
        <title>The genome of the North American firefly Photinus pyralis.</title>
        <authorList>
            <consortium name="Photinus pyralis genome working group"/>
            <person name="Fallon T.R."/>
            <person name="Sander Lower S.E."/>
            <person name="Weng J.-K."/>
        </authorList>
    </citation>
    <scope>NUCLEOTIDE SEQUENCE</scope>
    <source>
        <strain evidence="1">TRF0915ILg1</strain>
        <tissue evidence="1">Whole body</tissue>
    </source>
</reference>
<evidence type="ECO:0000313" key="2">
    <source>
        <dbReference type="Proteomes" id="UP000801492"/>
    </source>
</evidence>
<evidence type="ECO:0000313" key="1">
    <source>
        <dbReference type="EMBL" id="KAF2892301.1"/>
    </source>
</evidence>
<dbReference type="AlphaFoldDB" id="A0A8K0CVY3"/>